<dbReference type="PROSITE" id="PS50103">
    <property type="entry name" value="ZF_C3H1"/>
    <property type="match status" value="1"/>
</dbReference>
<evidence type="ECO:0000256" key="2">
    <source>
        <dbReference type="ARBA" id="ARBA00022771"/>
    </source>
</evidence>
<dbReference type="SMART" id="SM00356">
    <property type="entry name" value="ZnF_C3H1"/>
    <property type="match status" value="2"/>
</dbReference>
<dbReference type="Gene3D" id="3.30.1370.210">
    <property type="match status" value="1"/>
</dbReference>
<proteinExistence type="predicted"/>
<dbReference type="Pfam" id="PF00642">
    <property type="entry name" value="zf-CCCH"/>
    <property type="match status" value="1"/>
</dbReference>
<feature type="domain" description="C3H1-type" evidence="7">
    <location>
        <begin position="104"/>
        <end position="131"/>
    </location>
</feature>
<feature type="region of interest" description="Disordered" evidence="6">
    <location>
        <begin position="419"/>
        <end position="442"/>
    </location>
</feature>
<comment type="caution">
    <text evidence="8">The sequence shown here is derived from an EMBL/GenBank/DDBJ whole genome shotgun (WGS) entry which is preliminary data.</text>
</comment>
<feature type="region of interest" description="Disordered" evidence="6">
    <location>
        <begin position="278"/>
        <end position="308"/>
    </location>
</feature>
<dbReference type="Proteomes" id="UP001491310">
    <property type="component" value="Unassembled WGS sequence"/>
</dbReference>
<feature type="zinc finger region" description="C3H1-type" evidence="5">
    <location>
        <begin position="104"/>
        <end position="131"/>
    </location>
</feature>
<feature type="region of interest" description="Disordered" evidence="6">
    <location>
        <begin position="1"/>
        <end position="26"/>
    </location>
</feature>
<reference evidence="8 9" key="1">
    <citation type="journal article" date="2024" name="Nat. Commun.">
        <title>Phylogenomics reveals the evolutionary origins of lichenization in chlorophyte algae.</title>
        <authorList>
            <person name="Puginier C."/>
            <person name="Libourel C."/>
            <person name="Otte J."/>
            <person name="Skaloud P."/>
            <person name="Haon M."/>
            <person name="Grisel S."/>
            <person name="Petersen M."/>
            <person name="Berrin J.G."/>
            <person name="Delaux P.M."/>
            <person name="Dal Grande F."/>
            <person name="Keller J."/>
        </authorList>
    </citation>
    <scope>NUCLEOTIDE SEQUENCE [LARGE SCALE GENOMIC DNA]</scope>
    <source>
        <strain evidence="8 9">SAG 216-7</strain>
    </source>
</reference>
<keyword evidence="1 5" id="KW-0479">Metal-binding</keyword>
<sequence length="496" mass="52657">MLQRLSPGSASPVSSNTSGAPKQAAAQTPVKTENCCVVSPLGAHVADVIPLQGNLLDAEFRTDDFRINHFKVTDCSNLEPHDWTLCAYAHVGEKARRRGTAEFKYVATACPDFRKGTCKRGDGCPFAHGVFESWLHPGRYRTQLCKDGLDCDRPVCFFAHSMKELRTPTLPISLAHSPDGAAFAAFFGGPSLGSLKAPSLQPKAQQQLQPHPPPLSKQASLQAATRQQQQAMQVLQQQQAALKQGQEALRQEQLNLQAAAMRLREQYAVLTQQQQGLAAQQPSSPMASSSCESEGAAAHLPGSFSGSDDDVIFAPEQLRRAAHKAEASYANGVSAGLPAESAPVSQAALAAWLATRTCVSSTAMRSASQLGSMLECLPCNGQVYGPAHCPPSFQDLSRQPLGSLPMGVQHQEQIAAAFRASDTHHAAASRPQSQPPTSPEAILPLSVPPVLAAIWAPPAVSAAASWNGSKPRTSNQPPPPPPRGLPLSVQHQLSAC</sequence>
<keyword evidence="3 5" id="KW-0862">Zinc</keyword>
<dbReference type="InterPro" id="IPR036855">
    <property type="entry name" value="Znf_CCCH_sf"/>
</dbReference>
<evidence type="ECO:0000256" key="5">
    <source>
        <dbReference type="PROSITE-ProRule" id="PRU00723"/>
    </source>
</evidence>
<feature type="compositionally biased region" description="Low complexity" evidence="6">
    <location>
        <begin position="278"/>
        <end position="298"/>
    </location>
</feature>
<keyword evidence="4" id="KW-0238">DNA-binding</keyword>
<feature type="compositionally biased region" description="Low complexity" evidence="6">
    <location>
        <begin position="196"/>
        <end position="209"/>
    </location>
</feature>
<dbReference type="InterPro" id="IPR057444">
    <property type="entry name" value="Znf-CCCH_AtC3H23-like"/>
</dbReference>
<dbReference type="InterPro" id="IPR000571">
    <property type="entry name" value="Znf_CCCH"/>
</dbReference>
<gene>
    <name evidence="8" type="ORF">WJX75_006072</name>
</gene>
<evidence type="ECO:0000313" key="9">
    <source>
        <dbReference type="Proteomes" id="UP001491310"/>
    </source>
</evidence>
<keyword evidence="2 5" id="KW-0863">Zinc-finger</keyword>
<dbReference type="EMBL" id="JALJOT010000005">
    <property type="protein sequence ID" value="KAK9915200.1"/>
    <property type="molecule type" value="Genomic_DNA"/>
</dbReference>
<evidence type="ECO:0000256" key="3">
    <source>
        <dbReference type="ARBA" id="ARBA00022833"/>
    </source>
</evidence>
<protein>
    <recommendedName>
        <fullName evidence="7">C3H1-type domain-containing protein</fullName>
    </recommendedName>
</protein>
<evidence type="ECO:0000256" key="4">
    <source>
        <dbReference type="ARBA" id="ARBA00023125"/>
    </source>
</evidence>
<evidence type="ECO:0000259" key="7">
    <source>
        <dbReference type="PROSITE" id="PS50103"/>
    </source>
</evidence>
<dbReference type="SUPFAM" id="SSF90229">
    <property type="entry name" value="CCCH zinc finger"/>
    <property type="match status" value="1"/>
</dbReference>
<dbReference type="PANTHER" id="PTHR14493">
    <property type="entry name" value="UNKEMPT FAMILY MEMBER"/>
    <property type="match status" value="1"/>
</dbReference>
<evidence type="ECO:0000256" key="6">
    <source>
        <dbReference type="SAM" id="MobiDB-lite"/>
    </source>
</evidence>
<dbReference type="InterPro" id="IPR045234">
    <property type="entry name" value="Unkempt-like"/>
</dbReference>
<feature type="region of interest" description="Disordered" evidence="6">
    <location>
        <begin position="463"/>
        <end position="496"/>
    </location>
</feature>
<dbReference type="Pfam" id="PF25512">
    <property type="entry name" value="zf-CCCH_AtC3H23"/>
    <property type="match status" value="1"/>
</dbReference>
<evidence type="ECO:0000256" key="1">
    <source>
        <dbReference type="ARBA" id="ARBA00022723"/>
    </source>
</evidence>
<dbReference type="PANTHER" id="PTHR14493:SF50">
    <property type="entry name" value="RING FINGER PROTEIN UNKEMPT"/>
    <property type="match status" value="1"/>
</dbReference>
<organism evidence="8 9">
    <name type="scientific">Coccomyxa subellipsoidea</name>
    <dbReference type="NCBI Taxonomy" id="248742"/>
    <lineage>
        <taxon>Eukaryota</taxon>
        <taxon>Viridiplantae</taxon>
        <taxon>Chlorophyta</taxon>
        <taxon>core chlorophytes</taxon>
        <taxon>Trebouxiophyceae</taxon>
        <taxon>Trebouxiophyceae incertae sedis</taxon>
        <taxon>Coccomyxaceae</taxon>
        <taxon>Coccomyxa</taxon>
    </lineage>
</organism>
<accession>A0ABR2YTP5</accession>
<evidence type="ECO:0000313" key="8">
    <source>
        <dbReference type="EMBL" id="KAK9915200.1"/>
    </source>
</evidence>
<feature type="region of interest" description="Disordered" evidence="6">
    <location>
        <begin position="196"/>
        <end position="224"/>
    </location>
</feature>
<name>A0ABR2YTP5_9CHLO</name>
<keyword evidence="9" id="KW-1185">Reference proteome</keyword>